<evidence type="ECO:0000313" key="5">
    <source>
        <dbReference type="Proteomes" id="UP000438182"/>
    </source>
</evidence>
<proteinExistence type="predicted"/>
<gene>
    <name evidence="4" type="ORF">GB864_09945</name>
</gene>
<evidence type="ECO:0000256" key="2">
    <source>
        <dbReference type="SAM" id="Phobius"/>
    </source>
</evidence>
<keyword evidence="2" id="KW-0472">Membrane</keyword>
<keyword evidence="2" id="KW-1133">Transmembrane helix</keyword>
<dbReference type="RefSeq" id="WP_160424586.1">
    <property type="nucleotide sequence ID" value="NZ_WSTA01000039.1"/>
</dbReference>
<feature type="compositionally biased region" description="Basic and acidic residues" evidence="1">
    <location>
        <begin position="396"/>
        <end position="407"/>
    </location>
</feature>
<keyword evidence="2" id="KW-0812">Transmembrane</keyword>
<evidence type="ECO:0000259" key="3">
    <source>
        <dbReference type="Pfam" id="PF14258"/>
    </source>
</evidence>
<organism evidence="4 5">
    <name type="scientific">Agromyces seonyuensis</name>
    <dbReference type="NCBI Taxonomy" id="2662446"/>
    <lineage>
        <taxon>Bacteria</taxon>
        <taxon>Bacillati</taxon>
        <taxon>Actinomycetota</taxon>
        <taxon>Actinomycetes</taxon>
        <taxon>Micrococcales</taxon>
        <taxon>Microbacteriaceae</taxon>
        <taxon>Agromyces</taxon>
    </lineage>
</organism>
<reference evidence="4 5" key="1">
    <citation type="submission" date="2019-12" db="EMBL/GenBank/DDBJ databases">
        <authorList>
            <person name="Kim Y.S."/>
        </authorList>
    </citation>
    <scope>NUCLEOTIDE SEQUENCE [LARGE SCALE GENOMIC DNA]</scope>
    <source>
        <strain evidence="4 5">MMS17-SY077</strain>
    </source>
</reference>
<dbReference type="InterPro" id="IPR025646">
    <property type="entry name" value="DUF4350"/>
</dbReference>
<dbReference type="AlphaFoldDB" id="A0A6I4P5N0"/>
<dbReference type="Proteomes" id="UP000438182">
    <property type="component" value="Unassembled WGS sequence"/>
</dbReference>
<comment type="caution">
    <text evidence="4">The sequence shown here is derived from an EMBL/GenBank/DDBJ whole genome shotgun (WGS) entry which is preliminary data.</text>
</comment>
<evidence type="ECO:0000256" key="1">
    <source>
        <dbReference type="SAM" id="MobiDB-lite"/>
    </source>
</evidence>
<protein>
    <submittedName>
        <fullName evidence="4">DUF4350 domain-containing protein</fullName>
    </submittedName>
</protein>
<keyword evidence="5" id="KW-1185">Reference proteome</keyword>
<dbReference type="Pfam" id="PF14258">
    <property type="entry name" value="DUF4350"/>
    <property type="match status" value="1"/>
</dbReference>
<feature type="region of interest" description="Disordered" evidence="1">
    <location>
        <begin position="396"/>
        <end position="423"/>
    </location>
</feature>
<name>A0A6I4P5N0_9MICO</name>
<accession>A0A6I4P5N0</accession>
<feature type="transmembrane region" description="Helical" evidence="2">
    <location>
        <begin position="27"/>
        <end position="45"/>
    </location>
</feature>
<feature type="domain" description="DUF4350" evidence="3">
    <location>
        <begin position="59"/>
        <end position="237"/>
    </location>
</feature>
<evidence type="ECO:0000313" key="4">
    <source>
        <dbReference type="EMBL" id="MWB98867.1"/>
    </source>
</evidence>
<dbReference type="EMBL" id="WSTA01000039">
    <property type="protein sequence ID" value="MWB98867.1"/>
    <property type="molecule type" value="Genomic_DNA"/>
</dbReference>
<sequence length="423" mass="43842">MSPTTAAARPAEAVSPTFAASLRRRRVWIGLAALLVVAAVGLFAVQGGSRPEGVPLGADNAAPAGARALVEVLRDHGVEVVPVDSLDDALTAAEARESTVLLHDVGLVLDDERRERLAEVDADLVVVDPTVGALADLAPGVRLAGTADGPLQDAGCEFSPAVQAGELPDGLATLSLDAEAEAEADGWTTCFADADDRAAVATMLGSDGRRSVVPSTELFANESIDRDGSAALAIGMLGAHERLVWYQPGLDDADAAAAPTTSELAPDWVSPVVILLIVTTVAAAIVAGRRFGPLVVEPLPVEVPAAETSLGRARLYERSGGRTHALDQLRMGAIGRLAGLLRLGRRATVAEVVGSAAAATGRAPAEIEALLVARAPQSDTEFAELARAIDALEAEVRRATRPDDVRRSTAPRPDPNPSQEDRR</sequence>